<name>A0A1M6QDU3_9FIRM</name>
<dbReference type="PANTHER" id="PTHR37316">
    <property type="entry name" value="TEICHOIC ACID GLYCEROL-PHOSPHATE PRIMASE"/>
    <property type="match status" value="1"/>
</dbReference>
<dbReference type="Proteomes" id="UP000242497">
    <property type="component" value="Unassembled WGS sequence"/>
</dbReference>
<dbReference type="InterPro" id="IPR043148">
    <property type="entry name" value="TagF_C"/>
</dbReference>
<dbReference type="InterPro" id="IPR043149">
    <property type="entry name" value="TagF_N"/>
</dbReference>
<dbReference type="AlphaFoldDB" id="A0A1M6QDU3"/>
<keyword evidence="3" id="KW-1003">Cell membrane</keyword>
<dbReference type="EMBL" id="FRAE01000041">
    <property type="protein sequence ID" value="SHK18247.1"/>
    <property type="molecule type" value="Genomic_DNA"/>
</dbReference>
<dbReference type="GO" id="GO:0019350">
    <property type="term" value="P:teichoic acid biosynthetic process"/>
    <property type="evidence" value="ECO:0007669"/>
    <property type="project" value="UniProtKB-KW"/>
</dbReference>
<evidence type="ECO:0000313" key="7">
    <source>
        <dbReference type="EMBL" id="SHK18247.1"/>
    </source>
</evidence>
<keyword evidence="4 7" id="KW-0808">Transferase</keyword>
<dbReference type="Gene3D" id="3.40.50.11820">
    <property type="match status" value="1"/>
</dbReference>
<evidence type="ECO:0000256" key="1">
    <source>
        <dbReference type="ARBA" id="ARBA00004202"/>
    </source>
</evidence>
<dbReference type="OrthoDB" id="9807097at2"/>
<reference evidence="8" key="1">
    <citation type="submission" date="2016-11" db="EMBL/GenBank/DDBJ databases">
        <authorList>
            <person name="Varghese N."/>
            <person name="Submissions S."/>
        </authorList>
    </citation>
    <scope>NUCLEOTIDE SEQUENCE [LARGE SCALE GENOMIC DNA]</scope>
    <source>
        <strain evidence="8">DSM 15518</strain>
    </source>
</reference>
<organism evidence="7 8">
    <name type="scientific">Tepidibacter formicigenes DSM 15518</name>
    <dbReference type="NCBI Taxonomy" id="1123349"/>
    <lineage>
        <taxon>Bacteria</taxon>
        <taxon>Bacillati</taxon>
        <taxon>Bacillota</taxon>
        <taxon>Clostridia</taxon>
        <taxon>Peptostreptococcales</taxon>
        <taxon>Peptostreptococcaceae</taxon>
        <taxon>Tepidibacter</taxon>
    </lineage>
</organism>
<protein>
    <submittedName>
        <fullName evidence="7">CDP-ribitol ribitolphosphotransferase</fullName>
    </submittedName>
</protein>
<evidence type="ECO:0000256" key="5">
    <source>
        <dbReference type="ARBA" id="ARBA00022944"/>
    </source>
</evidence>
<sequence>MKKTIFIYDYMQNGEVLYNYIKKNDHYNLLKNNKVVYIPFRINKSFSDKIKRVFEIGLINIVRNLITKNSIIVSTAPSRFQSYISKNIICMNHGWATKKTPGNNELNDNNKMKDYKLFKKSCKYIICLSDFDSTYYLKGGNLDKIDSPIFLPLGIPRNDYLLQNKNNINLIHEISSKLGINRMSKKVFFYAPTHRETKENNEEMLKRILEEFEGLDNKLGLSNSILIFRPHYFSKGIKKHIDKFKNIYYAGYDEYPDTRDLMIFSDILITDYSSIFVDYLLLNKPIIFYTFDLPIYQEMRGLVIDYNNNIQTPGPKIRSLQDIVKIEDSKLKEYNLIEAKKFFHKNYDENSSKRIYEFLVSITNNDT</sequence>
<dbReference type="SUPFAM" id="SSF53756">
    <property type="entry name" value="UDP-Glycosyltransferase/glycogen phosphorylase"/>
    <property type="match status" value="1"/>
</dbReference>
<dbReference type="InterPro" id="IPR051612">
    <property type="entry name" value="Teichoic_Acid_Biosynth"/>
</dbReference>
<evidence type="ECO:0000256" key="2">
    <source>
        <dbReference type="ARBA" id="ARBA00010488"/>
    </source>
</evidence>
<evidence type="ECO:0000256" key="4">
    <source>
        <dbReference type="ARBA" id="ARBA00022679"/>
    </source>
</evidence>
<keyword evidence="5" id="KW-0777">Teichoic acid biosynthesis</keyword>
<keyword evidence="6" id="KW-0472">Membrane</keyword>
<accession>A0A1M6QDU3</accession>
<evidence type="ECO:0000256" key="6">
    <source>
        <dbReference type="ARBA" id="ARBA00023136"/>
    </source>
</evidence>
<keyword evidence="8" id="KW-1185">Reference proteome</keyword>
<comment type="subcellular location">
    <subcellularLocation>
        <location evidence="1">Cell membrane</location>
        <topology evidence="1">Peripheral membrane protein</topology>
    </subcellularLocation>
</comment>
<evidence type="ECO:0000313" key="8">
    <source>
        <dbReference type="Proteomes" id="UP000242497"/>
    </source>
</evidence>
<proteinExistence type="inferred from homology"/>
<dbReference type="STRING" id="1123349.SAMN02744037_01820"/>
<dbReference type="PANTHER" id="PTHR37316:SF3">
    <property type="entry name" value="TEICHOIC ACID GLYCEROL-PHOSPHATE TRANSFERASE"/>
    <property type="match status" value="1"/>
</dbReference>
<dbReference type="GO" id="GO:0047355">
    <property type="term" value="F:CDP-glycerol glycerophosphotransferase activity"/>
    <property type="evidence" value="ECO:0007669"/>
    <property type="project" value="InterPro"/>
</dbReference>
<dbReference type="GO" id="GO:0005886">
    <property type="term" value="C:plasma membrane"/>
    <property type="evidence" value="ECO:0007669"/>
    <property type="project" value="UniProtKB-SubCell"/>
</dbReference>
<comment type="similarity">
    <text evidence="2">Belongs to the CDP-glycerol glycerophosphotransferase family.</text>
</comment>
<gene>
    <name evidence="7" type="ORF">SAMN02744037_01820</name>
</gene>
<dbReference type="RefSeq" id="WP_072889259.1">
    <property type="nucleotide sequence ID" value="NZ_FRAE01000041.1"/>
</dbReference>
<dbReference type="Pfam" id="PF04464">
    <property type="entry name" value="Glyphos_transf"/>
    <property type="match status" value="1"/>
</dbReference>
<evidence type="ECO:0000256" key="3">
    <source>
        <dbReference type="ARBA" id="ARBA00022475"/>
    </source>
</evidence>
<dbReference type="InterPro" id="IPR007554">
    <property type="entry name" value="Glycerophosphate_synth"/>
</dbReference>
<dbReference type="Gene3D" id="3.40.50.12580">
    <property type="match status" value="1"/>
</dbReference>